<accession>A0A0D9UY35</accession>
<organism evidence="2 3">
    <name type="scientific">Leersia perrieri</name>
    <dbReference type="NCBI Taxonomy" id="77586"/>
    <lineage>
        <taxon>Eukaryota</taxon>
        <taxon>Viridiplantae</taxon>
        <taxon>Streptophyta</taxon>
        <taxon>Embryophyta</taxon>
        <taxon>Tracheophyta</taxon>
        <taxon>Spermatophyta</taxon>
        <taxon>Magnoliopsida</taxon>
        <taxon>Liliopsida</taxon>
        <taxon>Poales</taxon>
        <taxon>Poaceae</taxon>
        <taxon>BOP clade</taxon>
        <taxon>Oryzoideae</taxon>
        <taxon>Oryzeae</taxon>
        <taxon>Oryzinae</taxon>
        <taxon>Leersia</taxon>
    </lineage>
</organism>
<proteinExistence type="predicted"/>
<evidence type="ECO:0000256" key="1">
    <source>
        <dbReference type="SAM" id="MobiDB-lite"/>
    </source>
</evidence>
<evidence type="ECO:0000313" key="2">
    <source>
        <dbReference type="EnsemblPlants" id="LPERR01G06400.1"/>
    </source>
</evidence>
<sequence length="121" mass="13245">MDLKSTWPYVLVAVPRDEAQLEFPLTSVLGQIHLLRRVAAAAVRHVRPRRRGLLQAPPLPLLRRRRSGLHQGHQHVPRIRAQEGGLCCGSRRGSSSSGGGGCRPCSGDRRREALGGYVRAG</sequence>
<reference evidence="2 3" key="1">
    <citation type="submission" date="2012-08" db="EMBL/GenBank/DDBJ databases">
        <title>Oryza genome evolution.</title>
        <authorList>
            <person name="Wing R.A."/>
        </authorList>
    </citation>
    <scope>NUCLEOTIDE SEQUENCE</scope>
</reference>
<reference evidence="3" key="2">
    <citation type="submission" date="2013-12" db="EMBL/GenBank/DDBJ databases">
        <authorList>
            <person name="Yu Y."/>
            <person name="Lee S."/>
            <person name="de Baynast K."/>
            <person name="Wissotski M."/>
            <person name="Liu L."/>
            <person name="Talag J."/>
            <person name="Goicoechea J."/>
            <person name="Angelova A."/>
            <person name="Jetty R."/>
            <person name="Kudrna D."/>
            <person name="Golser W."/>
            <person name="Rivera L."/>
            <person name="Zhang J."/>
            <person name="Wing R."/>
        </authorList>
    </citation>
    <scope>NUCLEOTIDE SEQUENCE</scope>
</reference>
<dbReference type="AlphaFoldDB" id="A0A0D9UY35"/>
<keyword evidence="3" id="KW-1185">Reference proteome</keyword>
<feature type="region of interest" description="Disordered" evidence="1">
    <location>
        <begin position="90"/>
        <end position="121"/>
    </location>
</feature>
<dbReference type="HOGENOM" id="CLU_2053427_0_0_1"/>
<name>A0A0D9UY35_9ORYZ</name>
<reference evidence="2" key="3">
    <citation type="submission" date="2015-04" db="UniProtKB">
        <authorList>
            <consortium name="EnsemblPlants"/>
        </authorList>
    </citation>
    <scope>IDENTIFICATION</scope>
</reference>
<dbReference type="Gramene" id="LPERR01G06400.1">
    <property type="protein sequence ID" value="LPERR01G06400.1"/>
    <property type="gene ID" value="LPERR01G06400"/>
</dbReference>
<evidence type="ECO:0000313" key="3">
    <source>
        <dbReference type="Proteomes" id="UP000032180"/>
    </source>
</evidence>
<dbReference type="Proteomes" id="UP000032180">
    <property type="component" value="Chromosome 1"/>
</dbReference>
<protein>
    <submittedName>
        <fullName evidence="2">Uncharacterized protein</fullName>
    </submittedName>
</protein>
<dbReference type="EnsemblPlants" id="LPERR01G06400.1">
    <property type="protein sequence ID" value="LPERR01G06400.1"/>
    <property type="gene ID" value="LPERR01G06400"/>
</dbReference>